<evidence type="ECO:0000313" key="5">
    <source>
        <dbReference type="Proteomes" id="UP000321617"/>
    </source>
</evidence>
<dbReference type="Pfam" id="PF12450">
    <property type="entry name" value="vWF_A"/>
    <property type="match status" value="1"/>
</dbReference>
<comment type="caution">
    <text evidence="4">The sequence shown here is derived from an EMBL/GenBank/DDBJ whole genome shotgun (WGS) entry which is preliminary data.</text>
</comment>
<dbReference type="SUPFAM" id="SSF53300">
    <property type="entry name" value="vWA-like"/>
    <property type="match status" value="1"/>
</dbReference>
<dbReference type="InterPro" id="IPR036465">
    <property type="entry name" value="vWFA_dom_sf"/>
</dbReference>
<dbReference type="InterPro" id="IPR021908">
    <property type="entry name" value="YfbK_C"/>
</dbReference>
<feature type="chain" id="PRO_5038435523" evidence="2">
    <location>
        <begin position="20"/>
        <end position="484"/>
    </location>
</feature>
<dbReference type="PROSITE" id="PS50234">
    <property type="entry name" value="VWFA"/>
    <property type="match status" value="1"/>
</dbReference>
<organism evidence="4 5">
    <name type="scientific">Stackebrandtia albiflava</name>
    <dbReference type="NCBI Taxonomy" id="406432"/>
    <lineage>
        <taxon>Bacteria</taxon>
        <taxon>Bacillati</taxon>
        <taxon>Actinomycetota</taxon>
        <taxon>Actinomycetes</taxon>
        <taxon>Glycomycetales</taxon>
        <taxon>Glycomycetaceae</taxon>
        <taxon>Stackebrandtia</taxon>
    </lineage>
</organism>
<dbReference type="Pfam" id="PF00092">
    <property type="entry name" value="VWA"/>
    <property type="match status" value="1"/>
</dbReference>
<dbReference type="SMART" id="SM00327">
    <property type="entry name" value="VWA"/>
    <property type="match status" value="1"/>
</dbReference>
<dbReference type="InterPro" id="IPR022156">
    <property type="entry name" value="Uncharacterised_YfbK_N"/>
</dbReference>
<dbReference type="InterPro" id="IPR002035">
    <property type="entry name" value="VWF_A"/>
</dbReference>
<protein>
    <submittedName>
        <fullName evidence="4">Ca-activated chloride channel family protein</fullName>
    </submittedName>
</protein>
<gene>
    <name evidence="4" type="ORF">LX16_4533</name>
</gene>
<feature type="region of interest" description="Disordered" evidence="1">
    <location>
        <begin position="27"/>
        <end position="50"/>
    </location>
</feature>
<dbReference type="InterPro" id="IPR051266">
    <property type="entry name" value="CLCR"/>
</dbReference>
<dbReference type="Pfam" id="PF12034">
    <property type="entry name" value="YfbK_C"/>
    <property type="match status" value="1"/>
</dbReference>
<dbReference type="Gene3D" id="3.40.50.410">
    <property type="entry name" value="von Willebrand factor, type A domain"/>
    <property type="match status" value="1"/>
</dbReference>
<dbReference type="AlphaFoldDB" id="A0A562URS9"/>
<name>A0A562URS9_9ACTN</name>
<dbReference type="EMBL" id="VLLL01000008">
    <property type="protein sequence ID" value="TWJ08308.1"/>
    <property type="molecule type" value="Genomic_DNA"/>
</dbReference>
<dbReference type="PROSITE" id="PS51257">
    <property type="entry name" value="PROKAR_LIPOPROTEIN"/>
    <property type="match status" value="1"/>
</dbReference>
<dbReference type="Proteomes" id="UP000321617">
    <property type="component" value="Unassembled WGS sequence"/>
</dbReference>
<dbReference type="OrthoDB" id="9805121at2"/>
<evidence type="ECO:0000256" key="1">
    <source>
        <dbReference type="SAM" id="MobiDB-lite"/>
    </source>
</evidence>
<evidence type="ECO:0000256" key="2">
    <source>
        <dbReference type="SAM" id="SignalP"/>
    </source>
</evidence>
<keyword evidence="2" id="KW-0732">Signal</keyword>
<dbReference type="RefSeq" id="WP_147142793.1">
    <property type="nucleotide sequence ID" value="NZ_BAABIJ010000004.1"/>
</dbReference>
<dbReference type="PANTHER" id="PTHR10579:SF43">
    <property type="entry name" value="ZINC FINGER (C3HC4-TYPE RING FINGER) FAMILY PROTEIN"/>
    <property type="match status" value="1"/>
</dbReference>
<evidence type="ECO:0000313" key="4">
    <source>
        <dbReference type="EMBL" id="TWJ08308.1"/>
    </source>
</evidence>
<dbReference type="PANTHER" id="PTHR10579">
    <property type="entry name" value="CALCIUM-ACTIVATED CHLORIDE CHANNEL REGULATOR"/>
    <property type="match status" value="1"/>
</dbReference>
<feature type="signal peptide" evidence="2">
    <location>
        <begin position="1"/>
        <end position="19"/>
    </location>
</feature>
<sequence>MRHRGTAVLLTALGAIVLAGCTGTGSTGGENAAVAPDSTDSAPVPTGEDDESTFAVDIDTASYEYATEQIHNGRLPDPGLVRPEEFVNAFRQDYAEPSDHGFSVTVDGTRTPDWYRPADSPSHLLRVGLQTASESAEDRDDAHLTFVIDASGSMEPENRLPLVKESLHLLIDQLRPGDAVGIVTYSDTAQVVTELTSAEDKAGLHAAVDAIEIGGSTNLAEGLAAGYRVASDGYRADATNRVILLSDGLANTGATEFEPILEQARQEAAEGVALLCVGVGMGYGDQLMEQLADNGDGFAVYFATATRARELFVDQLPATLAVRAKDAKVQVTFDETTVESYRLIGFENRAVADEDFTNDSVDGGEVGPGHSVTALYAVTLHEGAEGPVATAEVRWLHPETGEADTRSGRIEVTTADVAPEAADPRLRVDVVAAGFAEWLRQDERGAELDIRALIAQAEALAVATEDPDVIALAEAMIAAAELAG</sequence>
<keyword evidence="5" id="KW-1185">Reference proteome</keyword>
<reference evidence="4 5" key="1">
    <citation type="journal article" date="2013" name="Stand. Genomic Sci.">
        <title>Genomic Encyclopedia of Type Strains, Phase I: The one thousand microbial genomes (KMG-I) project.</title>
        <authorList>
            <person name="Kyrpides N.C."/>
            <person name="Woyke T."/>
            <person name="Eisen J.A."/>
            <person name="Garrity G."/>
            <person name="Lilburn T.G."/>
            <person name="Beck B.J."/>
            <person name="Whitman W.B."/>
            <person name="Hugenholtz P."/>
            <person name="Klenk H.P."/>
        </authorList>
    </citation>
    <scope>NUCLEOTIDE SEQUENCE [LARGE SCALE GENOMIC DNA]</scope>
    <source>
        <strain evidence="4 5">DSM 45044</strain>
    </source>
</reference>
<accession>A0A562URS9</accession>
<proteinExistence type="predicted"/>
<evidence type="ECO:0000259" key="3">
    <source>
        <dbReference type="PROSITE" id="PS50234"/>
    </source>
</evidence>
<feature type="domain" description="VWFA" evidence="3">
    <location>
        <begin position="143"/>
        <end position="320"/>
    </location>
</feature>